<evidence type="ECO:0000256" key="1">
    <source>
        <dbReference type="SAM" id="Coils"/>
    </source>
</evidence>
<keyword evidence="1" id="KW-0175">Coiled coil</keyword>
<keyword evidence="2" id="KW-0472">Membrane</keyword>
<protein>
    <recommendedName>
        <fullName evidence="6">tRNA (Guanine-N1)-methyltransferase</fullName>
    </recommendedName>
</protein>
<feature type="signal peptide" evidence="3">
    <location>
        <begin position="1"/>
        <end position="22"/>
    </location>
</feature>
<keyword evidence="2" id="KW-0812">Transmembrane</keyword>
<evidence type="ECO:0000256" key="3">
    <source>
        <dbReference type="SAM" id="SignalP"/>
    </source>
</evidence>
<gene>
    <name evidence="4" type="ORF">NBRC110019_06350</name>
</gene>
<accession>A0A9W6B387</accession>
<organism evidence="4 5">
    <name type="scientific">Neptunitalea chrysea</name>
    <dbReference type="NCBI Taxonomy" id="1647581"/>
    <lineage>
        <taxon>Bacteria</taxon>
        <taxon>Pseudomonadati</taxon>
        <taxon>Bacteroidota</taxon>
        <taxon>Flavobacteriia</taxon>
        <taxon>Flavobacteriales</taxon>
        <taxon>Flavobacteriaceae</taxon>
        <taxon>Neptunitalea</taxon>
    </lineage>
</organism>
<evidence type="ECO:0008006" key="6">
    <source>
        <dbReference type="Google" id="ProtNLM"/>
    </source>
</evidence>
<evidence type="ECO:0000313" key="5">
    <source>
        <dbReference type="Proteomes" id="UP001143545"/>
    </source>
</evidence>
<dbReference type="EMBL" id="BRVP01000004">
    <property type="protein sequence ID" value="GLB51596.1"/>
    <property type="molecule type" value="Genomic_DNA"/>
</dbReference>
<keyword evidence="5" id="KW-1185">Reference proteome</keyword>
<evidence type="ECO:0000256" key="2">
    <source>
        <dbReference type="SAM" id="Phobius"/>
    </source>
</evidence>
<dbReference type="AlphaFoldDB" id="A0A9W6B387"/>
<reference evidence="4" key="1">
    <citation type="submission" date="2022-07" db="EMBL/GenBank/DDBJ databases">
        <title>Taxonomy of Novel Oxalotrophic and Methylotrophic Bacteria.</title>
        <authorList>
            <person name="Sahin N."/>
            <person name="Tani A."/>
        </authorList>
    </citation>
    <scope>NUCLEOTIDE SEQUENCE</scope>
    <source>
        <strain evidence="4">AM327</strain>
    </source>
</reference>
<proteinExistence type="predicted"/>
<feature type="transmembrane region" description="Helical" evidence="2">
    <location>
        <begin position="134"/>
        <end position="152"/>
    </location>
</feature>
<evidence type="ECO:0000313" key="4">
    <source>
        <dbReference type="EMBL" id="GLB51596.1"/>
    </source>
</evidence>
<dbReference type="RefSeq" id="WP_281752306.1">
    <property type="nucleotide sequence ID" value="NZ_BRVP01000004.1"/>
</dbReference>
<sequence length="204" mass="23924">MKTFRLHFLLFLFTCITLTVSAQNDATEKEEPSLESGTLESQFNYVFKKSYKYKSNKVIKIEWFEALKKHTLDSLKSVRKDLITSNENVTSQEAEITTLKSKLADTKITLDETRSEKDSMLLFGMQMSKTGYNMVLWGTIIALMVALLLFIYKFKNSHLVTKEAQDRLSELQEEYDNHRRLALEREQKVRRQLQDELNKRKHGN</sequence>
<keyword evidence="2" id="KW-1133">Transmembrane helix</keyword>
<keyword evidence="3" id="KW-0732">Signal</keyword>
<comment type="caution">
    <text evidence="4">The sequence shown here is derived from an EMBL/GenBank/DDBJ whole genome shotgun (WGS) entry which is preliminary data.</text>
</comment>
<feature type="chain" id="PRO_5040916238" description="tRNA (Guanine-N1)-methyltransferase" evidence="3">
    <location>
        <begin position="23"/>
        <end position="204"/>
    </location>
</feature>
<dbReference type="Proteomes" id="UP001143545">
    <property type="component" value="Unassembled WGS sequence"/>
</dbReference>
<name>A0A9W6B387_9FLAO</name>
<feature type="coiled-coil region" evidence="1">
    <location>
        <begin position="161"/>
        <end position="188"/>
    </location>
</feature>